<dbReference type="PANTHER" id="PTHR35201">
    <property type="entry name" value="TERPENE SYNTHASE"/>
    <property type="match status" value="1"/>
</dbReference>
<dbReference type="Gene3D" id="1.10.600.10">
    <property type="entry name" value="Farnesyl Diphosphate Synthase"/>
    <property type="match status" value="1"/>
</dbReference>
<protein>
    <recommendedName>
        <fullName evidence="6">Terpene synthase</fullName>
        <ecNumber evidence="6">4.2.3.-</ecNumber>
    </recommendedName>
</protein>
<keyword evidence="5 6" id="KW-0456">Lyase</keyword>
<evidence type="ECO:0000256" key="1">
    <source>
        <dbReference type="ARBA" id="ARBA00001946"/>
    </source>
</evidence>
<proteinExistence type="inferred from homology"/>
<evidence type="ECO:0000256" key="5">
    <source>
        <dbReference type="ARBA" id="ARBA00023239"/>
    </source>
</evidence>
<dbReference type="AlphaFoldDB" id="A0A4T0QPJ8"/>
<evidence type="ECO:0000256" key="4">
    <source>
        <dbReference type="ARBA" id="ARBA00022842"/>
    </source>
</evidence>
<evidence type="ECO:0000313" key="8">
    <source>
        <dbReference type="Proteomes" id="UP000310708"/>
    </source>
</evidence>
<name>A0A4T0QPJ8_9BASI</name>
<dbReference type="GO" id="GO:0008299">
    <property type="term" value="P:isoprenoid biosynthetic process"/>
    <property type="evidence" value="ECO:0007669"/>
    <property type="project" value="UniProtKB-ARBA"/>
</dbReference>
<dbReference type="GO" id="GO:0046872">
    <property type="term" value="F:metal ion binding"/>
    <property type="evidence" value="ECO:0007669"/>
    <property type="project" value="UniProtKB-KW"/>
</dbReference>
<dbReference type="EMBL" id="SPRX01000043">
    <property type="protein sequence ID" value="TIC63683.1"/>
    <property type="molecule type" value="Genomic_DNA"/>
</dbReference>
<dbReference type="InterPro" id="IPR008949">
    <property type="entry name" value="Isoprenoid_synthase_dom_sf"/>
</dbReference>
<dbReference type="InterPro" id="IPR034686">
    <property type="entry name" value="Terpene_cyclase-like_2"/>
</dbReference>
<comment type="similarity">
    <text evidence="2 6">Belongs to the terpene synthase family.</text>
</comment>
<comment type="caution">
    <text evidence="7">The sequence shown here is derived from an EMBL/GenBank/DDBJ whole genome shotgun (WGS) entry which is preliminary data.</text>
</comment>
<evidence type="ECO:0000256" key="3">
    <source>
        <dbReference type="ARBA" id="ARBA00022723"/>
    </source>
</evidence>
<evidence type="ECO:0000256" key="2">
    <source>
        <dbReference type="ARBA" id="ARBA00006333"/>
    </source>
</evidence>
<dbReference type="SUPFAM" id="SSF48576">
    <property type="entry name" value="Terpenoid synthases"/>
    <property type="match status" value="1"/>
</dbReference>
<reference evidence="7 8" key="1">
    <citation type="submission" date="2019-03" db="EMBL/GenBank/DDBJ databases">
        <title>Sequencing 25 genomes of Wallemia mellicola.</title>
        <authorList>
            <person name="Gostincar C."/>
        </authorList>
    </citation>
    <scope>NUCLEOTIDE SEQUENCE [LARGE SCALE GENOMIC DNA]</scope>
    <source>
        <strain evidence="7 8">EXF-757</strain>
    </source>
</reference>
<dbReference type="PANTHER" id="PTHR35201:SF4">
    <property type="entry name" value="BETA-PINACENE SYNTHASE-RELATED"/>
    <property type="match status" value="1"/>
</dbReference>
<evidence type="ECO:0000313" key="7">
    <source>
        <dbReference type="EMBL" id="TIC63683.1"/>
    </source>
</evidence>
<evidence type="ECO:0000256" key="6">
    <source>
        <dbReference type="RuleBase" id="RU366034"/>
    </source>
</evidence>
<accession>A0A4T0QPJ8</accession>
<organism evidence="7 8">
    <name type="scientific">Wallemia mellicola</name>
    <dbReference type="NCBI Taxonomy" id="1708541"/>
    <lineage>
        <taxon>Eukaryota</taxon>
        <taxon>Fungi</taxon>
        <taxon>Dikarya</taxon>
        <taxon>Basidiomycota</taxon>
        <taxon>Wallemiomycotina</taxon>
        <taxon>Wallemiomycetes</taxon>
        <taxon>Wallemiales</taxon>
        <taxon>Wallemiaceae</taxon>
        <taxon>Wallemia</taxon>
    </lineage>
</organism>
<dbReference type="Proteomes" id="UP000310708">
    <property type="component" value="Unassembled WGS sequence"/>
</dbReference>
<keyword evidence="3 6" id="KW-0479">Metal-binding</keyword>
<comment type="cofactor">
    <cofactor evidence="1 6">
        <name>Mg(2+)</name>
        <dbReference type="ChEBI" id="CHEBI:18420"/>
    </cofactor>
</comment>
<dbReference type="Pfam" id="PF19086">
    <property type="entry name" value="Terpene_syn_C_2"/>
    <property type="match status" value="1"/>
</dbReference>
<dbReference type="EC" id="4.2.3.-" evidence="6"/>
<sequence length="400" mass="46176">MTSKAYEIWSEGPSVESLFGKDFPLARDHIDWEQLEKDNDQWVIEKWPFQEEDVKEYLLSSNLGNFSTMCEYKFTCHRFAQSALGFPFGDRERTLWAARFVTLLFCLDEDLDRNQKLHLLPILKGLVEGSKIFQGAGPLNKPQEPDPNDRAELAIAEAWGNIKRTSDPNTFQQLVRLTVDYFNAHGNIHYENYDQYVATRRRNVGALPETMIDKTKYFMWGYGRYTLGINLSDAQLEHPLIKELEDVAGLHIAFVNDYMSYTKEYLTDTASNNILTLLQVNDKFTKEEAIKKIVNDIDRCEVRYVEIAKKVFEDGELSKSEDATKFTLNVPYALSGNAWWSQVTRRYDVDPNNPIPFRKINIDRNQGYHPFAVKFVTQPTPNKLEEVKTDAVNTALAIPV</sequence>
<keyword evidence="4 6" id="KW-0460">Magnesium</keyword>
<dbReference type="GO" id="GO:0010333">
    <property type="term" value="F:terpene synthase activity"/>
    <property type="evidence" value="ECO:0007669"/>
    <property type="project" value="InterPro"/>
</dbReference>
<gene>
    <name evidence="7" type="ORF">E3Q01_03221</name>
</gene>